<dbReference type="KEGG" id="lgi:LOTGIDRAFT_176461"/>
<name>V4B0X2_LOTGI</name>
<sequence length="138" mass="15240">MGILDLHILVVASDDKRGTGGSMVVGGCEEGGVARDGSCYMFFVGARDLKQAIEKCASYNASLVNIESEEENNFLSNILKVATDDHVWYTGGVRLTGDWKWYKLHPSSVSVRKTRRGRSRNSAPHLSKAALSFDKWFP</sequence>
<dbReference type="InterPro" id="IPR001304">
    <property type="entry name" value="C-type_lectin-like"/>
</dbReference>
<accession>V4B0X2</accession>
<dbReference type="CDD" id="cd00037">
    <property type="entry name" value="CLECT"/>
    <property type="match status" value="1"/>
</dbReference>
<evidence type="ECO:0000313" key="3">
    <source>
        <dbReference type="Proteomes" id="UP000030746"/>
    </source>
</evidence>
<dbReference type="GeneID" id="20243780"/>
<dbReference type="RefSeq" id="XP_009048392.1">
    <property type="nucleotide sequence ID" value="XM_009050144.1"/>
</dbReference>
<feature type="non-terminal residue" evidence="2">
    <location>
        <position position="138"/>
    </location>
</feature>
<dbReference type="Gene3D" id="3.10.100.10">
    <property type="entry name" value="Mannose-Binding Protein A, subunit A"/>
    <property type="match status" value="1"/>
</dbReference>
<dbReference type="InterPro" id="IPR016186">
    <property type="entry name" value="C-type_lectin-like/link_sf"/>
</dbReference>
<evidence type="ECO:0000313" key="2">
    <source>
        <dbReference type="EMBL" id="ESP00921.1"/>
    </source>
</evidence>
<dbReference type="PROSITE" id="PS50041">
    <property type="entry name" value="C_TYPE_LECTIN_2"/>
    <property type="match status" value="1"/>
</dbReference>
<dbReference type="Pfam" id="PF00059">
    <property type="entry name" value="Lectin_C"/>
    <property type="match status" value="1"/>
</dbReference>
<keyword evidence="3" id="KW-1185">Reference proteome</keyword>
<dbReference type="InterPro" id="IPR016187">
    <property type="entry name" value="CTDL_fold"/>
</dbReference>
<feature type="domain" description="C-type lectin" evidence="1">
    <location>
        <begin position="35"/>
        <end position="138"/>
    </location>
</feature>
<organism evidence="2 3">
    <name type="scientific">Lottia gigantea</name>
    <name type="common">Giant owl limpet</name>
    <dbReference type="NCBI Taxonomy" id="225164"/>
    <lineage>
        <taxon>Eukaryota</taxon>
        <taxon>Metazoa</taxon>
        <taxon>Spiralia</taxon>
        <taxon>Lophotrochozoa</taxon>
        <taxon>Mollusca</taxon>
        <taxon>Gastropoda</taxon>
        <taxon>Patellogastropoda</taxon>
        <taxon>Lottioidea</taxon>
        <taxon>Lottiidae</taxon>
        <taxon>Lottia</taxon>
    </lineage>
</organism>
<dbReference type="Proteomes" id="UP000030746">
    <property type="component" value="Unassembled WGS sequence"/>
</dbReference>
<dbReference type="SUPFAM" id="SSF56436">
    <property type="entry name" value="C-type lectin-like"/>
    <property type="match status" value="1"/>
</dbReference>
<reference evidence="2 3" key="1">
    <citation type="journal article" date="2013" name="Nature">
        <title>Insights into bilaterian evolution from three spiralian genomes.</title>
        <authorList>
            <person name="Simakov O."/>
            <person name="Marletaz F."/>
            <person name="Cho S.J."/>
            <person name="Edsinger-Gonzales E."/>
            <person name="Havlak P."/>
            <person name="Hellsten U."/>
            <person name="Kuo D.H."/>
            <person name="Larsson T."/>
            <person name="Lv J."/>
            <person name="Arendt D."/>
            <person name="Savage R."/>
            <person name="Osoegawa K."/>
            <person name="de Jong P."/>
            <person name="Grimwood J."/>
            <person name="Chapman J.A."/>
            <person name="Shapiro H."/>
            <person name="Aerts A."/>
            <person name="Otillar R.P."/>
            <person name="Terry A.Y."/>
            <person name="Boore J.L."/>
            <person name="Grigoriev I.V."/>
            <person name="Lindberg D.R."/>
            <person name="Seaver E.C."/>
            <person name="Weisblat D.A."/>
            <person name="Putnam N.H."/>
            <person name="Rokhsar D.S."/>
        </authorList>
    </citation>
    <scope>NUCLEOTIDE SEQUENCE [LARGE SCALE GENOMIC DNA]</scope>
</reference>
<dbReference type="STRING" id="225164.V4B0X2"/>
<dbReference type="EMBL" id="KB200629">
    <property type="protein sequence ID" value="ESP00921.1"/>
    <property type="molecule type" value="Genomic_DNA"/>
</dbReference>
<evidence type="ECO:0000259" key="1">
    <source>
        <dbReference type="PROSITE" id="PS50041"/>
    </source>
</evidence>
<dbReference type="CTD" id="20243780"/>
<dbReference type="HOGENOM" id="CLU_1860222_0_0_1"/>
<proteinExistence type="predicted"/>
<dbReference type="OrthoDB" id="6054076at2759"/>
<protein>
    <recommendedName>
        <fullName evidence="1">C-type lectin domain-containing protein</fullName>
    </recommendedName>
</protein>
<gene>
    <name evidence="2" type="ORF">LOTGIDRAFT_176461</name>
</gene>
<dbReference type="AlphaFoldDB" id="V4B0X2"/>